<dbReference type="Proteomes" id="UP001303601">
    <property type="component" value="Chromosome"/>
</dbReference>
<name>A0ABZ0PAH6_9BACT</name>
<evidence type="ECO:0008006" key="3">
    <source>
        <dbReference type="Google" id="ProtNLM"/>
    </source>
</evidence>
<evidence type="ECO:0000313" key="1">
    <source>
        <dbReference type="EMBL" id="WPB53791.1"/>
    </source>
</evidence>
<keyword evidence="2" id="KW-1185">Reference proteome</keyword>
<sequence>MIEIIKIINEVNGNNKLEEIIKKIKKNSNLKRLANTEIMEILQIKRTKFYYLCKKMKTENKFKTKVIPYEAEIRKAFQENLNRFGRNRLSQYLLLKFNFLINPRTLGRYMRKINLICFVCKAKRKRETKNTNSKFEELPQRDYNGIHNDIYATDVSYIPTPKDVSDSHFIYQY</sequence>
<protein>
    <recommendedName>
        <fullName evidence="3">Transposase</fullName>
    </recommendedName>
</protein>
<evidence type="ECO:0000313" key="2">
    <source>
        <dbReference type="Proteomes" id="UP001303601"/>
    </source>
</evidence>
<dbReference type="EMBL" id="CP137845">
    <property type="protein sequence ID" value="WPB53791.1"/>
    <property type="molecule type" value="Genomic_DNA"/>
</dbReference>
<dbReference type="RefSeq" id="WP_241863726.1">
    <property type="nucleotide sequence ID" value="NZ_CP137845.1"/>
</dbReference>
<gene>
    <name evidence="1" type="ORF">R9B83_02245</name>
</gene>
<proteinExistence type="predicted"/>
<accession>A0ABZ0PAH6</accession>
<reference evidence="1" key="1">
    <citation type="submission" date="2023-11" db="EMBL/GenBank/DDBJ databases">
        <title>Completed genome sequence of Mycoplasma equirhinis type strain M432/72.</title>
        <authorList>
            <person name="Spergser J."/>
        </authorList>
    </citation>
    <scope>NUCLEOTIDE SEQUENCE [LARGE SCALE GENOMIC DNA]</scope>
    <source>
        <strain evidence="1">M432/72</strain>
    </source>
</reference>
<dbReference type="GeneID" id="94493694"/>
<organism evidence="1 2">
    <name type="scientific">Metamycoplasma equirhinis</name>
    <dbReference type="NCBI Taxonomy" id="92402"/>
    <lineage>
        <taxon>Bacteria</taxon>
        <taxon>Bacillati</taxon>
        <taxon>Mycoplasmatota</taxon>
        <taxon>Mycoplasmoidales</taxon>
        <taxon>Metamycoplasmataceae</taxon>
        <taxon>Metamycoplasma</taxon>
    </lineage>
</organism>